<organism evidence="1 2">
    <name type="scientific">Chondromyces apiculatus DSM 436</name>
    <dbReference type="NCBI Taxonomy" id="1192034"/>
    <lineage>
        <taxon>Bacteria</taxon>
        <taxon>Pseudomonadati</taxon>
        <taxon>Myxococcota</taxon>
        <taxon>Polyangia</taxon>
        <taxon>Polyangiales</taxon>
        <taxon>Polyangiaceae</taxon>
        <taxon>Chondromyces</taxon>
    </lineage>
</organism>
<dbReference type="eggNOG" id="COG5351">
    <property type="taxonomic scope" value="Bacteria"/>
</dbReference>
<name>A0A017TG38_9BACT</name>
<comment type="caution">
    <text evidence="1">The sequence shown here is derived from an EMBL/GenBank/DDBJ whole genome shotgun (WGS) entry which is preliminary data.</text>
</comment>
<sequence length="162" mass="18161">MQFDELETLKATLAAVTPHLPGNTRLKELMDRIQEAFKTPWMQHANGVLEELTTQVRDTFTQTVKTAGAGYLDAMVERTLLDGRHYQKRMAFGQPRLRGLLSGGRLGGTARKAAVYLPETLEKELPRFRRMGVRLLGEIRSQGESADPRVVVRAMAIARLLS</sequence>
<evidence type="ECO:0000313" key="1">
    <source>
        <dbReference type="EMBL" id="EYF07531.1"/>
    </source>
</evidence>
<evidence type="ECO:0000313" key="2">
    <source>
        <dbReference type="Proteomes" id="UP000019678"/>
    </source>
</evidence>
<reference evidence="1 2" key="1">
    <citation type="submission" date="2013-05" db="EMBL/GenBank/DDBJ databases">
        <title>Genome assembly of Chondromyces apiculatus DSM 436.</title>
        <authorList>
            <person name="Sharma G."/>
            <person name="Khatri I."/>
            <person name="Kaur C."/>
            <person name="Mayilraj S."/>
            <person name="Subramanian S."/>
        </authorList>
    </citation>
    <scope>NUCLEOTIDE SEQUENCE [LARGE SCALE GENOMIC DNA]</scope>
    <source>
        <strain evidence="1 2">DSM 436</strain>
    </source>
</reference>
<dbReference type="AlphaFoldDB" id="A0A017TG38"/>
<protein>
    <submittedName>
        <fullName evidence="1">Uncharacterized protein</fullName>
    </submittedName>
</protein>
<gene>
    <name evidence="1" type="ORF">CAP_0284</name>
</gene>
<keyword evidence="2" id="KW-1185">Reference proteome</keyword>
<dbReference type="EMBL" id="ASRX01000010">
    <property type="protein sequence ID" value="EYF07531.1"/>
    <property type="molecule type" value="Genomic_DNA"/>
</dbReference>
<dbReference type="Proteomes" id="UP000019678">
    <property type="component" value="Unassembled WGS sequence"/>
</dbReference>
<proteinExistence type="predicted"/>
<accession>A0A017TG38</accession>